<reference evidence="3" key="2">
    <citation type="journal article" date="2008" name="Nucleic Acids Res.">
        <title>The rice annotation project database (RAP-DB): 2008 update.</title>
        <authorList>
            <consortium name="The rice annotation project (RAP)"/>
        </authorList>
    </citation>
    <scope>GENOME REANNOTATION</scope>
    <source>
        <strain evidence="3">cv. Nipponbare</strain>
    </source>
</reference>
<evidence type="ECO:0000313" key="3">
    <source>
        <dbReference type="Proteomes" id="UP000000763"/>
    </source>
</evidence>
<dbReference type="EMBL" id="AP005003">
    <property type="protein sequence ID" value="BAD25654.1"/>
    <property type="molecule type" value="Genomic_DNA"/>
</dbReference>
<proteinExistence type="predicted"/>
<feature type="region of interest" description="Disordered" evidence="1">
    <location>
        <begin position="17"/>
        <end position="68"/>
    </location>
</feature>
<evidence type="ECO:0000313" key="2">
    <source>
        <dbReference type="EMBL" id="BAD25654.1"/>
    </source>
</evidence>
<reference evidence="3" key="1">
    <citation type="journal article" date="2005" name="Nature">
        <title>The map-based sequence of the rice genome.</title>
        <authorList>
            <consortium name="International rice genome sequencing project (IRGSP)"/>
            <person name="Matsumoto T."/>
            <person name="Wu J."/>
            <person name="Kanamori H."/>
            <person name="Katayose Y."/>
            <person name="Fujisawa M."/>
            <person name="Namiki N."/>
            <person name="Mizuno H."/>
            <person name="Yamamoto K."/>
            <person name="Antonio B.A."/>
            <person name="Baba T."/>
            <person name="Sakata K."/>
            <person name="Nagamura Y."/>
            <person name="Aoki H."/>
            <person name="Arikawa K."/>
            <person name="Arita K."/>
            <person name="Bito T."/>
            <person name="Chiden Y."/>
            <person name="Fujitsuka N."/>
            <person name="Fukunaka R."/>
            <person name="Hamada M."/>
            <person name="Harada C."/>
            <person name="Hayashi A."/>
            <person name="Hijishita S."/>
            <person name="Honda M."/>
            <person name="Hosokawa S."/>
            <person name="Ichikawa Y."/>
            <person name="Idonuma A."/>
            <person name="Iijima M."/>
            <person name="Ikeda M."/>
            <person name="Ikeno M."/>
            <person name="Ito K."/>
            <person name="Ito S."/>
            <person name="Ito T."/>
            <person name="Ito Y."/>
            <person name="Ito Y."/>
            <person name="Iwabuchi A."/>
            <person name="Kamiya K."/>
            <person name="Karasawa W."/>
            <person name="Kurita K."/>
            <person name="Katagiri S."/>
            <person name="Kikuta A."/>
            <person name="Kobayashi H."/>
            <person name="Kobayashi N."/>
            <person name="Machita K."/>
            <person name="Maehara T."/>
            <person name="Masukawa M."/>
            <person name="Mizubayashi T."/>
            <person name="Mukai Y."/>
            <person name="Nagasaki H."/>
            <person name="Nagata Y."/>
            <person name="Naito S."/>
            <person name="Nakashima M."/>
            <person name="Nakama Y."/>
            <person name="Nakamichi Y."/>
            <person name="Nakamura M."/>
            <person name="Meguro A."/>
            <person name="Negishi M."/>
            <person name="Ohta I."/>
            <person name="Ohta T."/>
            <person name="Okamoto M."/>
            <person name="Ono N."/>
            <person name="Saji S."/>
            <person name="Sakaguchi M."/>
            <person name="Sakai K."/>
            <person name="Shibata M."/>
            <person name="Shimokawa T."/>
            <person name="Song J."/>
            <person name="Takazaki Y."/>
            <person name="Terasawa K."/>
            <person name="Tsugane M."/>
            <person name="Tsuji K."/>
            <person name="Ueda S."/>
            <person name="Waki K."/>
            <person name="Yamagata H."/>
            <person name="Yamamoto M."/>
            <person name="Yamamoto S."/>
            <person name="Yamane H."/>
            <person name="Yoshiki S."/>
            <person name="Yoshihara R."/>
            <person name="Yukawa K."/>
            <person name="Zhong H."/>
            <person name="Yano M."/>
            <person name="Yuan Q."/>
            <person name="Ouyang S."/>
            <person name="Liu J."/>
            <person name="Jones K.M."/>
            <person name="Gansberger K."/>
            <person name="Moffat K."/>
            <person name="Hill J."/>
            <person name="Bera J."/>
            <person name="Fadrosh D."/>
            <person name="Jin S."/>
            <person name="Johri S."/>
            <person name="Kim M."/>
            <person name="Overton L."/>
            <person name="Reardon M."/>
            <person name="Tsitrin T."/>
            <person name="Vuong H."/>
            <person name="Weaver B."/>
            <person name="Ciecko A."/>
            <person name="Tallon L."/>
            <person name="Jackson J."/>
            <person name="Pai G."/>
            <person name="Aken S.V."/>
            <person name="Utterback T."/>
            <person name="Reidmuller S."/>
            <person name="Feldblyum T."/>
            <person name="Hsiao J."/>
            <person name="Zismann V."/>
            <person name="Iobst S."/>
            <person name="de Vazeille A.R."/>
            <person name="Buell C.R."/>
            <person name="Ying K."/>
            <person name="Li Y."/>
            <person name="Lu T."/>
            <person name="Huang Y."/>
            <person name="Zhao Q."/>
            <person name="Feng Q."/>
            <person name="Zhang L."/>
            <person name="Zhu J."/>
            <person name="Weng Q."/>
            <person name="Mu J."/>
            <person name="Lu Y."/>
            <person name="Fan D."/>
            <person name="Liu Y."/>
            <person name="Guan J."/>
            <person name="Zhang Y."/>
            <person name="Yu S."/>
            <person name="Liu X."/>
            <person name="Zhang Y."/>
            <person name="Hong G."/>
            <person name="Han B."/>
            <person name="Choisne N."/>
            <person name="Demange N."/>
            <person name="Orjeda G."/>
            <person name="Samain S."/>
            <person name="Cattolico L."/>
            <person name="Pelletier E."/>
            <person name="Couloux A."/>
            <person name="Segurens B."/>
            <person name="Wincker P."/>
            <person name="D'Hont A."/>
            <person name="Scarpelli C."/>
            <person name="Weissenbach J."/>
            <person name="Salanoubat M."/>
            <person name="Quetier F."/>
            <person name="Yu Y."/>
            <person name="Kim H.R."/>
            <person name="Rambo T."/>
            <person name="Currie J."/>
            <person name="Collura K."/>
            <person name="Luo M."/>
            <person name="Yang T."/>
            <person name="Ammiraju J.S.S."/>
            <person name="Engler F."/>
            <person name="Soderlund C."/>
            <person name="Wing R.A."/>
            <person name="Palmer L.E."/>
            <person name="de la Bastide M."/>
            <person name="Spiegel L."/>
            <person name="Nascimento L."/>
            <person name="Zutavern T."/>
            <person name="O'Shaughnessy A."/>
            <person name="Dike S."/>
            <person name="Dedhia N."/>
            <person name="Preston R."/>
            <person name="Balija V."/>
            <person name="McCombie W.R."/>
            <person name="Chow T."/>
            <person name="Chen H."/>
            <person name="Chung M."/>
            <person name="Chen C."/>
            <person name="Shaw J."/>
            <person name="Wu H."/>
            <person name="Hsiao K."/>
            <person name="Chao Y."/>
            <person name="Chu M."/>
            <person name="Cheng C."/>
            <person name="Hour A."/>
            <person name="Lee P."/>
            <person name="Lin S."/>
            <person name="Lin Y."/>
            <person name="Liou J."/>
            <person name="Liu S."/>
            <person name="Hsing Y."/>
            <person name="Raghuvanshi S."/>
            <person name="Mohanty A."/>
            <person name="Bharti A.K."/>
            <person name="Gaur A."/>
            <person name="Gupta V."/>
            <person name="Kumar D."/>
            <person name="Ravi V."/>
            <person name="Vij S."/>
            <person name="Kapur A."/>
            <person name="Khurana P."/>
            <person name="Khurana P."/>
            <person name="Khurana J.P."/>
            <person name="Tyagi A.K."/>
            <person name="Gaikwad K."/>
            <person name="Singh A."/>
            <person name="Dalal V."/>
            <person name="Srivastava S."/>
            <person name="Dixit A."/>
            <person name="Pal A.K."/>
            <person name="Ghazi I.A."/>
            <person name="Yadav M."/>
            <person name="Pandit A."/>
            <person name="Bhargava A."/>
            <person name="Sureshbabu K."/>
            <person name="Batra K."/>
            <person name="Sharma T.R."/>
            <person name="Mohapatra T."/>
            <person name="Singh N.K."/>
            <person name="Messing J."/>
            <person name="Nelson A.B."/>
            <person name="Fuks G."/>
            <person name="Kavchok S."/>
            <person name="Keizer G."/>
            <person name="Linton E."/>
            <person name="Llaca V."/>
            <person name="Song R."/>
            <person name="Tanyolac B."/>
            <person name="Young S."/>
            <person name="Ho-Il K."/>
            <person name="Hahn J.H."/>
            <person name="Sangsakoo G."/>
            <person name="Vanavichit A."/>
            <person name="de Mattos Luiz.A.T."/>
            <person name="Zimmer P.D."/>
            <person name="Malone G."/>
            <person name="Dellagostin O."/>
            <person name="de Oliveira A.C."/>
            <person name="Bevan M."/>
            <person name="Bancroft I."/>
            <person name="Minx P."/>
            <person name="Cordum H."/>
            <person name="Wilson R."/>
            <person name="Cheng Z."/>
            <person name="Jin W."/>
            <person name="Jiang J."/>
            <person name="Leong S.A."/>
            <person name="Iwama H."/>
            <person name="Gojobori T."/>
            <person name="Itoh T."/>
            <person name="Niimura Y."/>
            <person name="Fujii Y."/>
            <person name="Habara T."/>
            <person name="Sakai H."/>
            <person name="Sato Y."/>
            <person name="Wilson G."/>
            <person name="Kumar K."/>
            <person name="McCouch S."/>
            <person name="Juretic N."/>
            <person name="Hoen D."/>
            <person name="Wright S."/>
            <person name="Bruskiewich R."/>
            <person name="Bureau T."/>
            <person name="Miyao A."/>
            <person name="Hirochika H."/>
            <person name="Nishikawa T."/>
            <person name="Kadowaki K."/>
            <person name="Sugiura M."/>
            <person name="Burr B."/>
            <person name="Sasaki T."/>
        </authorList>
    </citation>
    <scope>NUCLEOTIDE SEQUENCE [LARGE SCALE GENOMIC DNA]</scope>
    <source>
        <strain evidence="3">cv. Nipponbare</strain>
    </source>
</reference>
<gene>
    <name evidence="2" type="primary">P0495C02.20</name>
</gene>
<accession>Q6H6J5</accession>
<dbReference type="AlphaFoldDB" id="Q6H6J5"/>
<dbReference type="Proteomes" id="UP000000763">
    <property type="component" value="Chromosome 2"/>
</dbReference>
<evidence type="ECO:0000256" key="1">
    <source>
        <dbReference type="SAM" id="MobiDB-lite"/>
    </source>
</evidence>
<protein>
    <submittedName>
        <fullName evidence="2">Uncharacterized protein</fullName>
    </submittedName>
</protein>
<feature type="compositionally biased region" description="Basic and acidic residues" evidence="1">
    <location>
        <begin position="20"/>
        <end position="43"/>
    </location>
</feature>
<sequence length="68" mass="7713">MELGINKFHHYIGSAVWRRPSGDLKKKKEGGNRRDTGSIDDKNPGQSTRTTKTQEEESAQTPWWVGGR</sequence>
<organism evidence="2 3">
    <name type="scientific">Oryza sativa subsp. japonica</name>
    <name type="common">Rice</name>
    <dbReference type="NCBI Taxonomy" id="39947"/>
    <lineage>
        <taxon>Eukaryota</taxon>
        <taxon>Viridiplantae</taxon>
        <taxon>Streptophyta</taxon>
        <taxon>Embryophyta</taxon>
        <taxon>Tracheophyta</taxon>
        <taxon>Spermatophyta</taxon>
        <taxon>Magnoliopsida</taxon>
        <taxon>Liliopsida</taxon>
        <taxon>Poales</taxon>
        <taxon>Poaceae</taxon>
        <taxon>BOP clade</taxon>
        <taxon>Oryzoideae</taxon>
        <taxon>Oryzeae</taxon>
        <taxon>Oryzinae</taxon>
        <taxon>Oryza</taxon>
        <taxon>Oryza sativa</taxon>
    </lineage>
</organism>
<name>Q6H6J5_ORYSJ</name>